<keyword evidence="4" id="KW-0808">Transferase</keyword>
<dbReference type="InterPro" id="IPR000160">
    <property type="entry name" value="GGDEF_dom"/>
</dbReference>
<dbReference type="EMBL" id="JBHRYH010000017">
    <property type="protein sequence ID" value="MFC3626006.1"/>
    <property type="molecule type" value="Genomic_DNA"/>
</dbReference>
<dbReference type="InterPro" id="IPR029787">
    <property type="entry name" value="Nucleotide_cyclase"/>
</dbReference>
<sequence length="326" mass="35790">MTQVPSMSFSTGTTAGDNPGHSSKGLSSVLWSVETRLRLADSLFINSDEGICITDLSEVIIDVNPTLCALTSYDRAELIGNTPRIFSSQLHDKAFFSALWHTLLTKGQWRGEVWNRHRDGSLYAVRLNISAVYDQNQNISHFVGILADITEQKLLMQSLEKNANFDPLTGLPNRLLFNDRLHLALAQADRTSTMLAVCFLDLDGFKAINDAHGHQTGDLVLQAVASRMASNVRSGDTIARLGGDEFIILLWGLQQASECRQMLERLQQAICQPVLLPRLTLVPAVSIGVAIYPADAQTTEQLLALADTAMYRAKAAGGNRIAYYQA</sequence>
<keyword evidence="5" id="KW-1185">Reference proteome</keyword>
<evidence type="ECO:0000313" key="5">
    <source>
        <dbReference type="Proteomes" id="UP001595636"/>
    </source>
</evidence>
<dbReference type="SMART" id="SM00086">
    <property type="entry name" value="PAC"/>
    <property type="match status" value="1"/>
</dbReference>
<dbReference type="SMART" id="SM00091">
    <property type="entry name" value="PAS"/>
    <property type="match status" value="1"/>
</dbReference>
<protein>
    <submittedName>
        <fullName evidence="4">Diguanylate cyclase domain-containing protein</fullName>
        <ecNumber evidence="4">2.7.7.65</ecNumber>
    </submittedName>
</protein>
<dbReference type="Gene3D" id="3.30.450.20">
    <property type="entry name" value="PAS domain"/>
    <property type="match status" value="1"/>
</dbReference>
<dbReference type="CDD" id="cd01949">
    <property type="entry name" value="GGDEF"/>
    <property type="match status" value="1"/>
</dbReference>
<dbReference type="SMART" id="SM00267">
    <property type="entry name" value="GGDEF"/>
    <property type="match status" value="1"/>
</dbReference>
<dbReference type="NCBIfam" id="TIGR00229">
    <property type="entry name" value="sensory_box"/>
    <property type="match status" value="1"/>
</dbReference>
<dbReference type="CDD" id="cd00130">
    <property type="entry name" value="PAS"/>
    <property type="match status" value="1"/>
</dbReference>
<dbReference type="SUPFAM" id="SSF55785">
    <property type="entry name" value="PYP-like sensor domain (PAS domain)"/>
    <property type="match status" value="1"/>
</dbReference>
<organism evidence="4 5">
    <name type="scientific">Vogesella amnigena</name>
    <dbReference type="NCBI Taxonomy" id="1507449"/>
    <lineage>
        <taxon>Bacteria</taxon>
        <taxon>Pseudomonadati</taxon>
        <taxon>Pseudomonadota</taxon>
        <taxon>Betaproteobacteria</taxon>
        <taxon>Neisseriales</taxon>
        <taxon>Chromobacteriaceae</taxon>
        <taxon>Vogesella</taxon>
    </lineage>
</organism>
<dbReference type="InterPro" id="IPR052163">
    <property type="entry name" value="DGC-Regulatory_Protein"/>
</dbReference>
<dbReference type="Pfam" id="PF00990">
    <property type="entry name" value="GGDEF"/>
    <property type="match status" value="1"/>
</dbReference>
<dbReference type="RefSeq" id="WP_390278098.1">
    <property type="nucleotide sequence ID" value="NZ_JBHRYH010000017.1"/>
</dbReference>
<dbReference type="InterPro" id="IPR001610">
    <property type="entry name" value="PAC"/>
</dbReference>
<dbReference type="SUPFAM" id="SSF55073">
    <property type="entry name" value="Nucleotide cyclase"/>
    <property type="match status" value="1"/>
</dbReference>
<dbReference type="PANTHER" id="PTHR46663:SF3">
    <property type="entry name" value="SLL0267 PROTEIN"/>
    <property type="match status" value="1"/>
</dbReference>
<evidence type="ECO:0000259" key="2">
    <source>
        <dbReference type="PROSITE" id="PS50113"/>
    </source>
</evidence>
<dbReference type="InterPro" id="IPR000014">
    <property type="entry name" value="PAS"/>
</dbReference>
<keyword evidence="4" id="KW-0548">Nucleotidyltransferase</keyword>
<dbReference type="NCBIfam" id="TIGR00254">
    <property type="entry name" value="GGDEF"/>
    <property type="match status" value="1"/>
</dbReference>
<dbReference type="Pfam" id="PF13426">
    <property type="entry name" value="PAS_9"/>
    <property type="match status" value="1"/>
</dbReference>
<gene>
    <name evidence="4" type="ORF">ACFOKJ_07645</name>
</gene>
<dbReference type="InterPro" id="IPR035965">
    <property type="entry name" value="PAS-like_dom_sf"/>
</dbReference>
<proteinExistence type="predicted"/>
<reference evidence="5" key="1">
    <citation type="journal article" date="2019" name="Int. J. Syst. Evol. Microbiol.">
        <title>The Global Catalogue of Microorganisms (GCM) 10K type strain sequencing project: providing services to taxonomists for standard genome sequencing and annotation.</title>
        <authorList>
            <consortium name="The Broad Institute Genomics Platform"/>
            <consortium name="The Broad Institute Genome Sequencing Center for Infectious Disease"/>
            <person name="Wu L."/>
            <person name="Ma J."/>
        </authorList>
    </citation>
    <scope>NUCLEOTIDE SEQUENCE [LARGE SCALE GENOMIC DNA]</scope>
    <source>
        <strain evidence="5">KCTC 42195</strain>
    </source>
</reference>
<dbReference type="Proteomes" id="UP001595636">
    <property type="component" value="Unassembled WGS sequence"/>
</dbReference>
<evidence type="ECO:0000313" key="4">
    <source>
        <dbReference type="EMBL" id="MFC3626006.1"/>
    </source>
</evidence>
<dbReference type="PROSITE" id="PS50113">
    <property type="entry name" value="PAC"/>
    <property type="match status" value="1"/>
</dbReference>
<dbReference type="PANTHER" id="PTHR46663">
    <property type="entry name" value="DIGUANYLATE CYCLASE DGCT-RELATED"/>
    <property type="match status" value="1"/>
</dbReference>
<evidence type="ECO:0000259" key="3">
    <source>
        <dbReference type="PROSITE" id="PS50887"/>
    </source>
</evidence>
<accession>A0ABV7TTF1</accession>
<dbReference type="Gene3D" id="3.30.70.270">
    <property type="match status" value="1"/>
</dbReference>
<name>A0ABV7TTF1_9NEIS</name>
<dbReference type="GO" id="GO:0052621">
    <property type="term" value="F:diguanylate cyclase activity"/>
    <property type="evidence" value="ECO:0007669"/>
    <property type="project" value="UniProtKB-EC"/>
</dbReference>
<dbReference type="InterPro" id="IPR043128">
    <property type="entry name" value="Rev_trsase/Diguanyl_cyclase"/>
</dbReference>
<feature type="domain" description="PAC" evidence="2">
    <location>
        <begin position="109"/>
        <end position="161"/>
    </location>
</feature>
<dbReference type="EC" id="2.7.7.65" evidence="4"/>
<evidence type="ECO:0000256" key="1">
    <source>
        <dbReference type="SAM" id="MobiDB-lite"/>
    </source>
</evidence>
<dbReference type="PROSITE" id="PS50887">
    <property type="entry name" value="GGDEF"/>
    <property type="match status" value="1"/>
</dbReference>
<feature type="region of interest" description="Disordered" evidence="1">
    <location>
        <begin position="1"/>
        <end position="23"/>
    </location>
</feature>
<comment type="caution">
    <text evidence="4">The sequence shown here is derived from an EMBL/GenBank/DDBJ whole genome shotgun (WGS) entry which is preliminary data.</text>
</comment>
<dbReference type="InterPro" id="IPR000700">
    <property type="entry name" value="PAS-assoc_C"/>
</dbReference>
<feature type="domain" description="GGDEF" evidence="3">
    <location>
        <begin position="193"/>
        <end position="326"/>
    </location>
</feature>